<dbReference type="OrthoDB" id="8527261at2"/>
<dbReference type="SUPFAM" id="SSF47336">
    <property type="entry name" value="ACP-like"/>
    <property type="match status" value="1"/>
</dbReference>
<organism evidence="2 3">
    <name type="scientific">Noviherbaspirillum humi</name>
    <dbReference type="NCBI Taxonomy" id="1688639"/>
    <lineage>
        <taxon>Bacteria</taxon>
        <taxon>Pseudomonadati</taxon>
        <taxon>Pseudomonadota</taxon>
        <taxon>Betaproteobacteria</taxon>
        <taxon>Burkholderiales</taxon>
        <taxon>Oxalobacteraceae</taxon>
        <taxon>Noviherbaspirillum</taxon>
    </lineage>
</organism>
<dbReference type="InterPro" id="IPR009081">
    <property type="entry name" value="PP-bd_ACP"/>
</dbReference>
<reference evidence="2 3" key="1">
    <citation type="submission" date="2017-06" db="EMBL/GenBank/DDBJ databases">
        <authorList>
            <person name="Kim H.J."/>
            <person name="Triplett B.A."/>
        </authorList>
    </citation>
    <scope>NUCLEOTIDE SEQUENCE [LARGE SCALE GENOMIC DNA]</scope>
    <source>
        <strain evidence="2 3">U15</strain>
    </source>
</reference>
<feature type="domain" description="Carrier" evidence="1">
    <location>
        <begin position="9"/>
        <end position="89"/>
    </location>
</feature>
<dbReference type="EMBL" id="FZOT01000007">
    <property type="protein sequence ID" value="SNS81949.1"/>
    <property type="molecule type" value="Genomic_DNA"/>
</dbReference>
<dbReference type="PROSITE" id="PS50075">
    <property type="entry name" value="CARRIER"/>
    <property type="match status" value="1"/>
</dbReference>
<sequence>MTTTADLDPGLLAQVGTLLVHVLGLQKDECALRAETPLLHHLPQLDSMGVMQLLTALEEQFGIAVDDSDISSATFETLGSLTAYVAAARQA</sequence>
<gene>
    <name evidence="2" type="ORF">SAMN06265795_10741</name>
</gene>
<keyword evidence="3" id="KW-1185">Reference proteome</keyword>
<dbReference type="AlphaFoldDB" id="A0A239HKM9"/>
<proteinExistence type="predicted"/>
<dbReference type="InterPro" id="IPR036736">
    <property type="entry name" value="ACP-like_sf"/>
</dbReference>
<evidence type="ECO:0000259" key="1">
    <source>
        <dbReference type="PROSITE" id="PS50075"/>
    </source>
</evidence>
<dbReference type="Pfam" id="PF00550">
    <property type="entry name" value="PP-binding"/>
    <property type="match status" value="1"/>
</dbReference>
<evidence type="ECO:0000313" key="2">
    <source>
        <dbReference type="EMBL" id="SNS81949.1"/>
    </source>
</evidence>
<evidence type="ECO:0000313" key="3">
    <source>
        <dbReference type="Proteomes" id="UP000198284"/>
    </source>
</evidence>
<dbReference type="Proteomes" id="UP000198284">
    <property type="component" value="Unassembled WGS sequence"/>
</dbReference>
<dbReference type="Gene3D" id="1.10.1200.10">
    <property type="entry name" value="ACP-like"/>
    <property type="match status" value="1"/>
</dbReference>
<protein>
    <submittedName>
        <fullName evidence="2">Phosphopantetheine attachment site</fullName>
    </submittedName>
</protein>
<name>A0A239HKM9_9BURK</name>
<accession>A0A239HKM9</accession>